<keyword evidence="3" id="KW-0862">Zinc</keyword>
<keyword evidence="1" id="KW-0479">Metal-binding</keyword>
<feature type="compositionally biased region" description="Low complexity" evidence="4">
    <location>
        <begin position="71"/>
        <end position="87"/>
    </location>
</feature>
<evidence type="ECO:0000256" key="2">
    <source>
        <dbReference type="ARBA" id="ARBA00022737"/>
    </source>
</evidence>
<dbReference type="AlphaFoldDB" id="C1FIS0"/>
<feature type="non-terminal residue" evidence="6">
    <location>
        <position position="1"/>
    </location>
</feature>
<dbReference type="GeneID" id="8247853"/>
<evidence type="ECO:0000256" key="1">
    <source>
        <dbReference type="ARBA" id="ARBA00022723"/>
    </source>
</evidence>
<organism evidence="6 7">
    <name type="scientific">Micromonas commoda (strain RCC299 / NOUM17 / CCMP2709)</name>
    <name type="common">Picoplanktonic green alga</name>
    <dbReference type="NCBI Taxonomy" id="296587"/>
    <lineage>
        <taxon>Eukaryota</taxon>
        <taxon>Viridiplantae</taxon>
        <taxon>Chlorophyta</taxon>
        <taxon>Mamiellophyceae</taxon>
        <taxon>Mamiellales</taxon>
        <taxon>Mamiellaceae</taxon>
        <taxon>Micromonas</taxon>
    </lineage>
</organism>
<reference evidence="6 7" key="1">
    <citation type="journal article" date="2009" name="Science">
        <title>Green evolution and dynamic adaptations revealed by genomes of the marine picoeukaryotes Micromonas.</title>
        <authorList>
            <person name="Worden A.Z."/>
            <person name="Lee J.H."/>
            <person name="Mock T."/>
            <person name="Rouze P."/>
            <person name="Simmons M.P."/>
            <person name="Aerts A.L."/>
            <person name="Allen A.E."/>
            <person name="Cuvelier M.L."/>
            <person name="Derelle E."/>
            <person name="Everett M.V."/>
            <person name="Foulon E."/>
            <person name="Grimwood J."/>
            <person name="Gundlach H."/>
            <person name="Henrissat B."/>
            <person name="Napoli C."/>
            <person name="McDonald S.M."/>
            <person name="Parker M.S."/>
            <person name="Rombauts S."/>
            <person name="Salamov A."/>
            <person name="Von Dassow P."/>
            <person name="Badger J.H."/>
            <person name="Coutinho P.M."/>
            <person name="Demir E."/>
            <person name="Dubchak I."/>
            <person name="Gentemann C."/>
            <person name="Eikrem W."/>
            <person name="Gready J.E."/>
            <person name="John U."/>
            <person name="Lanier W."/>
            <person name="Lindquist E.A."/>
            <person name="Lucas S."/>
            <person name="Mayer K.F."/>
            <person name="Moreau H."/>
            <person name="Not F."/>
            <person name="Otillar R."/>
            <person name="Panaud O."/>
            <person name="Pangilinan J."/>
            <person name="Paulsen I."/>
            <person name="Piegu B."/>
            <person name="Poliakov A."/>
            <person name="Robbens S."/>
            <person name="Schmutz J."/>
            <person name="Toulza E."/>
            <person name="Wyss T."/>
            <person name="Zelensky A."/>
            <person name="Zhou K."/>
            <person name="Armbrust E.V."/>
            <person name="Bhattacharya D."/>
            <person name="Goodenough U.W."/>
            <person name="Van de Peer Y."/>
            <person name="Grigoriev I.V."/>
        </authorList>
    </citation>
    <scope>NUCLEOTIDE SEQUENCE [LARGE SCALE GENOMIC DNA]</scope>
    <source>
        <strain evidence="7">RCC299 / NOUM17</strain>
    </source>
</reference>
<dbReference type="Pfam" id="PF04968">
    <property type="entry name" value="CHORD"/>
    <property type="match status" value="2"/>
</dbReference>
<keyword evidence="2" id="KW-0677">Repeat</keyword>
<dbReference type="eggNOG" id="KOG1667">
    <property type="taxonomic scope" value="Eukaryota"/>
</dbReference>
<dbReference type="EMBL" id="CP001577">
    <property type="protein sequence ID" value="ACO70225.1"/>
    <property type="molecule type" value="Genomic_DNA"/>
</dbReference>
<keyword evidence="7" id="KW-1185">Reference proteome</keyword>
<dbReference type="FunFam" id="4.10.1130.20:FF:000003">
    <property type="entry name" value="Cysteine and histidine-rich domain-containing protein RAR1"/>
    <property type="match status" value="1"/>
</dbReference>
<dbReference type="OrthoDB" id="10261079at2759"/>
<feature type="non-terminal residue" evidence="6">
    <location>
        <position position="213"/>
    </location>
</feature>
<dbReference type="PANTHER" id="PTHR47895:SF2">
    <property type="entry name" value="CYSTEINE AND HISTIDINE-RICH DOMAIN-CONTAINING PROTEIN RAR1"/>
    <property type="match status" value="1"/>
</dbReference>
<sequence>CQRIGCDVVYDALRGNPPGCCRHHPGAPVFHDGTKQWSCCGARSHDFALFMEIKGCAVGRHTQVKPKVTRAAPSPNAAAPGAAPVPRGDPASKARCARCAQGFFCSDHAASAEAQAAYVDPYAARRATCHVYDDVDDLVDDVDPLEPRTCRNAGCGARYTEAENADDACLHHPGPPVFHERKKGWACCDVHVYDFDEFMRVPPCAKGRHRAHP</sequence>
<gene>
    <name evidence="6" type="ORF">MICPUN_72453</name>
</gene>
<feature type="region of interest" description="Disordered" evidence="4">
    <location>
        <begin position="67"/>
        <end position="87"/>
    </location>
</feature>
<proteinExistence type="predicted"/>
<name>C1FIS0_MICCC</name>
<feature type="domain" description="CHORD" evidence="5">
    <location>
        <begin position="150"/>
        <end position="209"/>
    </location>
</feature>
<dbReference type="Gene3D" id="4.10.1130.20">
    <property type="match status" value="2"/>
</dbReference>
<evidence type="ECO:0000256" key="4">
    <source>
        <dbReference type="SAM" id="MobiDB-lite"/>
    </source>
</evidence>
<dbReference type="STRING" id="296587.C1FIS0"/>
<evidence type="ECO:0000313" key="7">
    <source>
        <dbReference type="Proteomes" id="UP000002009"/>
    </source>
</evidence>
<feature type="domain" description="CHORD" evidence="5">
    <location>
        <begin position="1"/>
        <end position="61"/>
    </location>
</feature>
<dbReference type="InterPro" id="IPR007051">
    <property type="entry name" value="CHORD_dom"/>
</dbReference>
<accession>C1FIS0</accession>
<dbReference type="RefSeq" id="XP_002508967.1">
    <property type="nucleotide sequence ID" value="XM_002508921.1"/>
</dbReference>
<evidence type="ECO:0000259" key="5">
    <source>
        <dbReference type="PROSITE" id="PS51401"/>
    </source>
</evidence>
<dbReference type="GO" id="GO:0046872">
    <property type="term" value="F:metal ion binding"/>
    <property type="evidence" value="ECO:0007669"/>
    <property type="project" value="UniProtKB-KW"/>
</dbReference>
<protein>
    <recommendedName>
        <fullName evidence="5">CHORD domain-containing protein</fullName>
    </recommendedName>
</protein>
<dbReference type="InterPro" id="IPR043316">
    <property type="entry name" value="RAR1"/>
</dbReference>
<dbReference type="OMA" id="PEGSCTY"/>
<dbReference type="KEGG" id="mis:MICPUN_72453"/>
<dbReference type="PANTHER" id="PTHR47895">
    <property type="entry name" value="CYSTEINE AND HISTIDINE-RICH DOMAIN-CONTAINING PROTEIN RAR1"/>
    <property type="match status" value="1"/>
</dbReference>
<dbReference type="InParanoid" id="C1FIS0"/>
<evidence type="ECO:0000256" key="3">
    <source>
        <dbReference type="ARBA" id="ARBA00022833"/>
    </source>
</evidence>
<dbReference type="PROSITE" id="PS51401">
    <property type="entry name" value="CHORD"/>
    <property type="match status" value="2"/>
</dbReference>
<dbReference type="Proteomes" id="UP000002009">
    <property type="component" value="Chromosome 12"/>
</dbReference>
<evidence type="ECO:0000313" key="6">
    <source>
        <dbReference type="EMBL" id="ACO70225.1"/>
    </source>
</evidence>
<dbReference type="FunCoup" id="C1FIS0">
    <property type="interactions" value="1532"/>
</dbReference>